<dbReference type="Proteomes" id="UP000887540">
    <property type="component" value="Unplaced"/>
</dbReference>
<proteinExistence type="inferred from homology"/>
<evidence type="ECO:0000313" key="6">
    <source>
        <dbReference type="Proteomes" id="UP000887540"/>
    </source>
</evidence>
<dbReference type="AlphaFoldDB" id="A0A914CRC1"/>
<feature type="transmembrane region" description="Helical" evidence="5">
    <location>
        <begin position="58"/>
        <end position="76"/>
    </location>
</feature>
<dbReference type="InterPro" id="IPR004895">
    <property type="entry name" value="Prenylated_rab_accept_PRA1"/>
</dbReference>
<keyword evidence="3 5" id="KW-1133">Transmembrane helix</keyword>
<dbReference type="GO" id="GO:0016020">
    <property type="term" value="C:membrane"/>
    <property type="evidence" value="ECO:0007669"/>
    <property type="project" value="UniProtKB-SubCell"/>
</dbReference>
<reference evidence="7" key="1">
    <citation type="submission" date="2022-11" db="UniProtKB">
        <authorList>
            <consortium name="WormBaseParasite"/>
        </authorList>
    </citation>
    <scope>IDENTIFICATION</scope>
</reference>
<feature type="transmembrane region" description="Helical" evidence="5">
    <location>
        <begin position="33"/>
        <end position="51"/>
    </location>
</feature>
<keyword evidence="6" id="KW-1185">Reference proteome</keyword>
<accession>A0A914CRC1</accession>
<sequence>MLLALIALGGLIYSIRQLTNKGPILLGGHEIPPSLLYTSAIIISIPLFYLAGASDAMWWVLGASFFVIFIHALLYANEEVPGAEFEAVTVSA</sequence>
<organism evidence="6 7">
    <name type="scientific">Acrobeloides nanus</name>
    <dbReference type="NCBI Taxonomy" id="290746"/>
    <lineage>
        <taxon>Eukaryota</taxon>
        <taxon>Metazoa</taxon>
        <taxon>Ecdysozoa</taxon>
        <taxon>Nematoda</taxon>
        <taxon>Chromadorea</taxon>
        <taxon>Rhabditida</taxon>
        <taxon>Tylenchina</taxon>
        <taxon>Cephalobomorpha</taxon>
        <taxon>Cephaloboidea</taxon>
        <taxon>Cephalobidae</taxon>
        <taxon>Acrobeloides</taxon>
    </lineage>
</organism>
<name>A0A914CRC1_9BILA</name>
<protein>
    <recommendedName>
        <fullName evidence="5">PRA1 family protein</fullName>
    </recommendedName>
</protein>
<evidence type="ECO:0000256" key="5">
    <source>
        <dbReference type="RuleBase" id="RU363107"/>
    </source>
</evidence>
<keyword evidence="2 5" id="KW-0812">Transmembrane</keyword>
<evidence type="ECO:0000313" key="7">
    <source>
        <dbReference type="WBParaSite" id="ACRNAN_scaffold13133.g27051.t1"/>
    </source>
</evidence>
<dbReference type="Pfam" id="PF03208">
    <property type="entry name" value="PRA1"/>
    <property type="match status" value="1"/>
</dbReference>
<comment type="subcellular location">
    <subcellularLocation>
        <location evidence="1 5">Membrane</location>
        <topology evidence="1 5">Multi-pass membrane protein</topology>
    </subcellularLocation>
</comment>
<evidence type="ECO:0000256" key="2">
    <source>
        <dbReference type="ARBA" id="ARBA00022692"/>
    </source>
</evidence>
<keyword evidence="4 5" id="KW-0472">Membrane</keyword>
<evidence type="ECO:0000256" key="3">
    <source>
        <dbReference type="ARBA" id="ARBA00022989"/>
    </source>
</evidence>
<evidence type="ECO:0000256" key="1">
    <source>
        <dbReference type="ARBA" id="ARBA00004141"/>
    </source>
</evidence>
<evidence type="ECO:0000256" key="4">
    <source>
        <dbReference type="ARBA" id="ARBA00023136"/>
    </source>
</evidence>
<dbReference type="WBParaSite" id="ACRNAN_scaffold13133.g27051.t1">
    <property type="protein sequence ID" value="ACRNAN_scaffold13133.g27051.t1"/>
    <property type="gene ID" value="ACRNAN_scaffold13133.g27051"/>
</dbReference>
<comment type="similarity">
    <text evidence="5">Belongs to the PRA1 family.</text>
</comment>